<reference evidence="11" key="1">
    <citation type="submission" date="2013-10" db="EMBL/GenBank/DDBJ databases">
        <title>Genome sequencing of Onchocerca volvulus.</title>
        <authorList>
            <person name="Cotton J."/>
            <person name="Tsai J."/>
            <person name="Stanley E."/>
            <person name="Tracey A."/>
            <person name="Holroyd N."/>
            <person name="Lustigman S."/>
            <person name="Berriman M."/>
        </authorList>
    </citation>
    <scope>NUCLEOTIDE SEQUENCE</scope>
</reference>
<dbReference type="PANTHER" id="PTHR13142:SF1">
    <property type="entry name" value="INNER CENTROMERE PROTEIN"/>
    <property type="match status" value="1"/>
</dbReference>
<evidence type="ECO:0000256" key="1">
    <source>
        <dbReference type="ARBA" id="ARBA00004123"/>
    </source>
</evidence>
<dbReference type="EMBL" id="CMVM020000376">
    <property type="status" value="NOT_ANNOTATED_CDS"/>
    <property type="molecule type" value="Genomic_DNA"/>
</dbReference>
<evidence type="ECO:0000256" key="2">
    <source>
        <dbReference type="ARBA" id="ARBA00004186"/>
    </source>
</evidence>
<dbReference type="GO" id="GO:1990385">
    <property type="term" value="C:meiotic spindle midzone"/>
    <property type="evidence" value="ECO:0007669"/>
    <property type="project" value="TreeGrafter"/>
</dbReference>
<dbReference type="Proteomes" id="UP000024404">
    <property type="component" value="Unassembled WGS sequence"/>
</dbReference>
<keyword evidence="11" id="KW-1185">Reference proteome</keyword>
<dbReference type="AlphaFoldDB" id="A0A8R1TL22"/>
<accession>A0A8R1TL22</accession>
<sequence length="858" mass="98780">MNLFFILRCIGLILMLIGAMLFCYVPYRRLAVIKKKLEDLSGFHVHYVGLLRHLLNSTNCKQISWSSWNECTSEQQLNVTRQRELPFADCQVIYQYMSCECKNELIKDIQEIDASSYVRYGCIPGSNQQLTILSINATIINVTTSELPGIILEPCIIYILKYINVKTSFYAFVKLHLNGQAMMCKLRHKRTQINDQTIGETNLEISPNLRQIFEEITNKVMDRLIIPEFNQRAMEYQQWIFDEQNKAEQILKDSGYTLPRTRQINFWPDNFSNFLEMTNKNKRNNENEACYAVNGLTRKKVDCRSNSSQYSKSISSLSIDDYNNLPLPSTVIAKSVNNFCAKRTANAICKKKQILEAEAGKTRNNIAHICKKQSSEDREHRLKQCKKGLEKEDKQRRNQSLGKFKLQASNVATNRESKLLKLSATPIAKRTRSALHSAPIAKRLRSRKTEDEEILQMNSMKQHRDRVKIMSTEKKETFHDETKDNPNVILESDINRTACAKSYPKTTILSELETAIPEISNMETRFSPKFDGSVSQMKKSSQILDEIPDFDNMKSRYTGIETAEVSKLSDALELLTPKNSSKENDDPSILNTDSSLSSAINTASVLERTRPCYQSISVNKQSIYGIHQDETREIDSDDKLRIAKRSTRSIHNRTTYLKYKQNINDDDLRIVPMDLKSSSRKSKSKLGDDVAKDVEEKRGKVTSTRFPGRITLDGLEEQEYAKIPYSMGTKKKTEETDCGIYDLSSSSRTDPSEEPCKKIPYWAKDEEVRKTLEKQHLWSLTDIDALFGKIHPPVMQKMFDGKIRVVARSSSAMWESPIWNPRVGHSACHFMHEQSQNQNCNIRRSQRVKKHVSYVMYF</sequence>
<name>A0A8R1TL22_ONCVO</name>
<keyword evidence="8" id="KW-0812">Transmembrane</keyword>
<evidence type="ECO:0000256" key="3">
    <source>
        <dbReference type="ARBA" id="ARBA00010042"/>
    </source>
</evidence>
<organism evidence="10 11">
    <name type="scientific">Onchocerca volvulus</name>
    <dbReference type="NCBI Taxonomy" id="6282"/>
    <lineage>
        <taxon>Eukaryota</taxon>
        <taxon>Metazoa</taxon>
        <taxon>Ecdysozoa</taxon>
        <taxon>Nematoda</taxon>
        <taxon>Chromadorea</taxon>
        <taxon>Rhabditida</taxon>
        <taxon>Spirurina</taxon>
        <taxon>Spiruromorpha</taxon>
        <taxon>Filarioidea</taxon>
        <taxon>Onchocercidae</taxon>
        <taxon>Onchocerca</taxon>
    </lineage>
</organism>
<keyword evidence="8" id="KW-0472">Membrane</keyword>
<feature type="transmembrane region" description="Helical" evidence="8">
    <location>
        <begin position="5"/>
        <end position="27"/>
    </location>
</feature>
<dbReference type="EnsemblMetazoa" id="OVOC11529.1">
    <property type="protein sequence ID" value="OVOC11529.1"/>
    <property type="gene ID" value="WBGene00248338"/>
</dbReference>
<evidence type="ECO:0000313" key="10">
    <source>
        <dbReference type="EnsemblMetazoa" id="OVOC11529.1"/>
    </source>
</evidence>
<dbReference type="InterPro" id="IPR005635">
    <property type="entry name" value="Inner_centromere_prot_ARK-bd"/>
</dbReference>
<evidence type="ECO:0000256" key="7">
    <source>
        <dbReference type="ARBA" id="ARBA00023242"/>
    </source>
</evidence>
<keyword evidence="8" id="KW-1133">Transmembrane helix</keyword>
<protein>
    <submittedName>
        <fullName evidence="10">INCENP_ARK-bind domain-containing protein</fullName>
    </submittedName>
</protein>
<dbReference type="Gene3D" id="6.10.250.2990">
    <property type="match status" value="1"/>
</dbReference>
<dbReference type="GO" id="GO:0000776">
    <property type="term" value="C:kinetochore"/>
    <property type="evidence" value="ECO:0007669"/>
    <property type="project" value="TreeGrafter"/>
</dbReference>
<dbReference type="GO" id="GO:0051310">
    <property type="term" value="P:metaphase chromosome alignment"/>
    <property type="evidence" value="ECO:0007669"/>
    <property type="project" value="TreeGrafter"/>
</dbReference>
<keyword evidence="5" id="KW-0159">Chromosome partition</keyword>
<evidence type="ECO:0000256" key="4">
    <source>
        <dbReference type="ARBA" id="ARBA00022490"/>
    </source>
</evidence>
<dbReference type="Pfam" id="PF03941">
    <property type="entry name" value="INCENP_ARK-bind"/>
    <property type="match status" value="1"/>
</dbReference>
<evidence type="ECO:0000256" key="8">
    <source>
        <dbReference type="SAM" id="Phobius"/>
    </source>
</evidence>
<evidence type="ECO:0000259" key="9">
    <source>
        <dbReference type="Pfam" id="PF03941"/>
    </source>
</evidence>
<feature type="domain" description="Inner centromere protein ARK-binding" evidence="9">
    <location>
        <begin position="742"/>
        <end position="799"/>
    </location>
</feature>
<keyword evidence="6" id="KW-0206">Cytoskeleton</keyword>
<evidence type="ECO:0000313" key="11">
    <source>
        <dbReference type="Proteomes" id="UP000024404"/>
    </source>
</evidence>
<evidence type="ECO:0000256" key="5">
    <source>
        <dbReference type="ARBA" id="ARBA00022829"/>
    </source>
</evidence>
<dbReference type="GO" id="GO:0000281">
    <property type="term" value="P:mitotic cytokinesis"/>
    <property type="evidence" value="ECO:0007669"/>
    <property type="project" value="TreeGrafter"/>
</dbReference>
<reference evidence="10" key="2">
    <citation type="submission" date="2022-06" db="UniProtKB">
        <authorList>
            <consortium name="EnsemblMetazoa"/>
        </authorList>
    </citation>
    <scope>IDENTIFICATION</scope>
</reference>
<dbReference type="GO" id="GO:0005634">
    <property type="term" value="C:nucleus"/>
    <property type="evidence" value="ECO:0007669"/>
    <property type="project" value="UniProtKB-SubCell"/>
</dbReference>
<keyword evidence="7" id="KW-0539">Nucleus</keyword>
<evidence type="ECO:0000256" key="6">
    <source>
        <dbReference type="ARBA" id="ARBA00023212"/>
    </source>
</evidence>
<proteinExistence type="inferred from homology"/>
<comment type="similarity">
    <text evidence="3">Belongs to the INCENP family.</text>
</comment>
<keyword evidence="4" id="KW-0963">Cytoplasm</keyword>
<comment type="subcellular location">
    <subcellularLocation>
        <location evidence="2">Cytoplasm</location>
        <location evidence="2">Cytoskeleton</location>
        <location evidence="2">Spindle</location>
    </subcellularLocation>
    <subcellularLocation>
        <location evidence="1">Nucleus</location>
    </subcellularLocation>
</comment>
<dbReference type="GO" id="GO:0051257">
    <property type="term" value="P:meiotic spindle midzone assembly"/>
    <property type="evidence" value="ECO:0007669"/>
    <property type="project" value="TreeGrafter"/>
</dbReference>
<dbReference type="GO" id="GO:0032133">
    <property type="term" value="C:chromosome passenger complex"/>
    <property type="evidence" value="ECO:0007669"/>
    <property type="project" value="TreeGrafter"/>
</dbReference>
<dbReference type="PANTHER" id="PTHR13142">
    <property type="entry name" value="INNER CENTROMERE PROTEIN"/>
    <property type="match status" value="1"/>
</dbReference>
<dbReference type="GO" id="GO:0030496">
    <property type="term" value="C:midbody"/>
    <property type="evidence" value="ECO:0007669"/>
    <property type="project" value="TreeGrafter"/>
</dbReference>